<evidence type="ECO:0000313" key="2">
    <source>
        <dbReference type="Proteomes" id="UP001500630"/>
    </source>
</evidence>
<dbReference type="Proteomes" id="UP001500630">
    <property type="component" value="Unassembled WGS sequence"/>
</dbReference>
<dbReference type="EMBL" id="BAABDQ010000057">
    <property type="protein sequence ID" value="GAA3618325.1"/>
    <property type="molecule type" value="Genomic_DNA"/>
</dbReference>
<proteinExistence type="predicted"/>
<keyword evidence="2" id="KW-1185">Reference proteome</keyword>
<accession>A0ABP6ZSU2</accession>
<protein>
    <submittedName>
        <fullName evidence="1">Uncharacterized protein</fullName>
    </submittedName>
</protein>
<organism evidence="1 2">
    <name type="scientific">Nonomuraea rosea</name>
    <dbReference type="NCBI Taxonomy" id="638574"/>
    <lineage>
        <taxon>Bacteria</taxon>
        <taxon>Bacillati</taxon>
        <taxon>Actinomycetota</taxon>
        <taxon>Actinomycetes</taxon>
        <taxon>Streptosporangiales</taxon>
        <taxon>Streptosporangiaceae</taxon>
        <taxon>Nonomuraea</taxon>
    </lineage>
</organism>
<evidence type="ECO:0000313" key="1">
    <source>
        <dbReference type="EMBL" id="GAA3618325.1"/>
    </source>
</evidence>
<dbReference type="RefSeq" id="WP_345578104.1">
    <property type="nucleotide sequence ID" value="NZ_BAABDQ010000057.1"/>
</dbReference>
<gene>
    <name evidence="1" type="ORF">GCM10022419_124850</name>
</gene>
<sequence>MAELAKYGMSADASQIRRHRDGRRLATLLATVAFLEAKSVDDTLELLDLLMRPSC</sequence>
<reference evidence="2" key="1">
    <citation type="journal article" date="2019" name="Int. J. Syst. Evol. Microbiol.">
        <title>The Global Catalogue of Microorganisms (GCM) 10K type strain sequencing project: providing services to taxonomists for standard genome sequencing and annotation.</title>
        <authorList>
            <consortium name="The Broad Institute Genomics Platform"/>
            <consortium name="The Broad Institute Genome Sequencing Center for Infectious Disease"/>
            <person name="Wu L."/>
            <person name="Ma J."/>
        </authorList>
    </citation>
    <scope>NUCLEOTIDE SEQUENCE [LARGE SCALE GENOMIC DNA]</scope>
    <source>
        <strain evidence="2">JCM 17326</strain>
    </source>
</reference>
<comment type="caution">
    <text evidence="1">The sequence shown here is derived from an EMBL/GenBank/DDBJ whole genome shotgun (WGS) entry which is preliminary data.</text>
</comment>
<name>A0ABP6ZSU2_9ACTN</name>